<reference evidence="3 4" key="1">
    <citation type="journal article" date="2015" name="Sci. Rep.">
        <title>Genome of the facultative scuticociliatosis pathogen Pseudocohnilembus persalinus provides insight into its virulence through horizontal gene transfer.</title>
        <authorList>
            <person name="Xiong J."/>
            <person name="Wang G."/>
            <person name="Cheng J."/>
            <person name="Tian M."/>
            <person name="Pan X."/>
            <person name="Warren A."/>
            <person name="Jiang C."/>
            <person name="Yuan D."/>
            <person name="Miao W."/>
        </authorList>
    </citation>
    <scope>NUCLEOTIDE SEQUENCE [LARGE SCALE GENOMIC DNA]</scope>
    <source>
        <strain evidence="3">36N120E</strain>
    </source>
</reference>
<proteinExistence type="predicted"/>
<dbReference type="EMBL" id="LDAU01000179">
    <property type="protein sequence ID" value="KRX01050.1"/>
    <property type="molecule type" value="Genomic_DNA"/>
</dbReference>
<organism evidence="3 4">
    <name type="scientific">Pseudocohnilembus persalinus</name>
    <name type="common">Ciliate</name>
    <dbReference type="NCBI Taxonomy" id="266149"/>
    <lineage>
        <taxon>Eukaryota</taxon>
        <taxon>Sar</taxon>
        <taxon>Alveolata</taxon>
        <taxon>Ciliophora</taxon>
        <taxon>Intramacronucleata</taxon>
        <taxon>Oligohymenophorea</taxon>
        <taxon>Scuticociliatia</taxon>
        <taxon>Philasterida</taxon>
        <taxon>Pseudocohnilembidae</taxon>
        <taxon>Pseudocohnilembus</taxon>
    </lineage>
</organism>
<comment type="caution">
    <text evidence="3">The sequence shown here is derived from an EMBL/GenBank/DDBJ whole genome shotgun (WGS) entry which is preliminary data.</text>
</comment>
<dbReference type="PANTHER" id="PTHR47026:SF2">
    <property type="entry name" value="FLAGELLAR ASSOCIATED PROTEIN"/>
    <property type="match status" value="1"/>
</dbReference>
<feature type="compositionally biased region" description="Polar residues" evidence="2">
    <location>
        <begin position="1"/>
        <end position="34"/>
    </location>
</feature>
<keyword evidence="4" id="KW-1185">Reference proteome</keyword>
<dbReference type="PANTHER" id="PTHR47026">
    <property type="entry name" value="PIGMENTOSA GTPASE REGULATOR-LIKE PROTEIN, PUTATIVE-RELATED"/>
    <property type="match status" value="1"/>
</dbReference>
<gene>
    <name evidence="3" type="ORF">PPERSA_00798</name>
</gene>
<name>A0A0V0QFU7_PSEPJ</name>
<evidence type="ECO:0000256" key="1">
    <source>
        <dbReference type="SAM" id="Coils"/>
    </source>
</evidence>
<evidence type="ECO:0000313" key="3">
    <source>
        <dbReference type="EMBL" id="KRX01050.1"/>
    </source>
</evidence>
<feature type="coiled-coil region" evidence="1">
    <location>
        <begin position="205"/>
        <end position="254"/>
    </location>
</feature>
<dbReference type="AlphaFoldDB" id="A0A0V0QFU7"/>
<evidence type="ECO:0000256" key="2">
    <source>
        <dbReference type="SAM" id="MobiDB-lite"/>
    </source>
</evidence>
<evidence type="ECO:0000313" key="4">
    <source>
        <dbReference type="Proteomes" id="UP000054937"/>
    </source>
</evidence>
<dbReference type="Proteomes" id="UP000054937">
    <property type="component" value="Unassembled WGS sequence"/>
</dbReference>
<feature type="coiled-coil region" evidence="1">
    <location>
        <begin position="80"/>
        <end position="133"/>
    </location>
</feature>
<sequence>MNQETLDLSGSNFLKQGNASRQSNSKMNNPQQLDPSKIGDYIDYEQQCIRDQNFKEAEIATQRIKELQQHDLTYRSLAVVEKNKQELQELEKLNLQQFNEFNQIWDQIIEEHVENLKQIEDNLILQHQREQEEFEDEIQKLEIPKVKYSKDVINMKYVFENYIKAKKYPEAEDLKKKIRIQEEKEQEKWELQYLEKYGKKRNQLKSKQRQELEAIKVKLENSLQEKVKVRTQELEKLLQKFQNMKNELEVKQNQELSKLQVMNNKTLLKISTNNPSQGSFYANANNSSLDISRRYQEYPFKCKKKILKKQLYISPNVY</sequence>
<dbReference type="InParanoid" id="A0A0V0QFU7"/>
<feature type="region of interest" description="Disordered" evidence="2">
    <location>
        <begin position="1"/>
        <end position="37"/>
    </location>
</feature>
<accession>A0A0V0QFU7</accession>
<dbReference type="OMA" id="KWELQYL"/>
<keyword evidence="1" id="KW-0175">Coiled coil</keyword>
<protein>
    <submittedName>
        <fullName evidence="3">Uncharacterized protein</fullName>
    </submittedName>
</protein>
<dbReference type="OrthoDB" id="10474278at2759"/>